<dbReference type="AlphaFoldDB" id="A0A7V5UEF0"/>
<dbReference type="EMBL" id="DROD01000198">
    <property type="protein sequence ID" value="HHJ52119.1"/>
    <property type="molecule type" value="Genomic_DNA"/>
</dbReference>
<proteinExistence type="predicted"/>
<dbReference type="Gene3D" id="3.40.50.150">
    <property type="entry name" value="Vaccinia Virus protein VP39"/>
    <property type="match status" value="1"/>
</dbReference>
<dbReference type="Pfam" id="PF10294">
    <property type="entry name" value="Methyltransf_16"/>
    <property type="match status" value="1"/>
</dbReference>
<dbReference type="PANTHER" id="PTHR14614">
    <property type="entry name" value="HEPATOCELLULAR CARCINOMA-ASSOCIATED ANTIGEN"/>
    <property type="match status" value="1"/>
</dbReference>
<gene>
    <name evidence="1" type="ORF">ENJ89_02895</name>
</gene>
<name>A0A7V5UEF0_CALAY</name>
<evidence type="ECO:0000313" key="1">
    <source>
        <dbReference type="EMBL" id="HHJ52119.1"/>
    </source>
</evidence>
<dbReference type="Proteomes" id="UP000886124">
    <property type="component" value="Unassembled WGS sequence"/>
</dbReference>
<dbReference type="CDD" id="cd02440">
    <property type="entry name" value="AdoMet_MTases"/>
    <property type="match status" value="1"/>
</dbReference>
<reference evidence="1" key="1">
    <citation type="journal article" date="2020" name="mSystems">
        <title>Genome- and Community-Level Interaction Insights into Carbon Utilization and Element Cycling Functions of Hydrothermarchaeota in Hydrothermal Sediment.</title>
        <authorList>
            <person name="Zhou Z."/>
            <person name="Liu Y."/>
            <person name="Xu W."/>
            <person name="Pan J."/>
            <person name="Luo Z.H."/>
            <person name="Li M."/>
        </authorList>
    </citation>
    <scope>NUCLEOTIDE SEQUENCE [LARGE SCALE GENOMIC DNA]</scope>
    <source>
        <strain evidence="1">HyVt-527</strain>
    </source>
</reference>
<organism evidence="1">
    <name type="scientific">Caldithrix abyssi</name>
    <dbReference type="NCBI Taxonomy" id="187145"/>
    <lineage>
        <taxon>Bacteria</taxon>
        <taxon>Pseudomonadati</taxon>
        <taxon>Calditrichota</taxon>
        <taxon>Calditrichia</taxon>
        <taxon>Calditrichales</taxon>
        <taxon>Calditrichaceae</taxon>
        <taxon>Caldithrix</taxon>
    </lineage>
</organism>
<dbReference type="GO" id="GO:0008168">
    <property type="term" value="F:methyltransferase activity"/>
    <property type="evidence" value="ECO:0007669"/>
    <property type="project" value="UniProtKB-KW"/>
</dbReference>
<dbReference type="InterPro" id="IPR019410">
    <property type="entry name" value="Methyltransf_16"/>
</dbReference>
<accession>A0A7V5UEF0</accession>
<sequence length="224" mass="26249">MALNFQEEQIRAVTDTFRYKSHSFRIRRVANVDELIDRISDEEFNRDERLPYWAELWPSAIGLSRFLLDQPELVRGKQVLELGCGLGLTSLVLQTLAPAELLITDYEPAALHWALENFRLNELTEPQTRLLDWRAPELTATFDRIVASDVLYEERFFLPLIKLVQRFLRPDGLLIIAEPGRPIARKFFDRLADAGFIREQRIEQVLQDERPIRVGIHLIQRDKR</sequence>
<comment type="caution">
    <text evidence="1">The sequence shown here is derived from an EMBL/GenBank/DDBJ whole genome shotgun (WGS) entry which is preliminary data.</text>
</comment>
<dbReference type="InterPro" id="IPR029063">
    <property type="entry name" value="SAM-dependent_MTases_sf"/>
</dbReference>
<dbReference type="GO" id="GO:0032259">
    <property type="term" value="P:methylation"/>
    <property type="evidence" value="ECO:0007669"/>
    <property type="project" value="UniProtKB-KW"/>
</dbReference>
<dbReference type="SUPFAM" id="SSF53335">
    <property type="entry name" value="S-adenosyl-L-methionine-dependent methyltransferases"/>
    <property type="match status" value="1"/>
</dbReference>
<protein>
    <submittedName>
        <fullName evidence="1">Methyltransferase domain-containing protein</fullName>
    </submittedName>
</protein>
<keyword evidence="1" id="KW-0489">Methyltransferase</keyword>
<keyword evidence="1" id="KW-0808">Transferase</keyword>